<proteinExistence type="predicted"/>
<keyword evidence="3" id="KW-1185">Reference proteome</keyword>
<dbReference type="EMBL" id="JACHYB010000001">
    <property type="protein sequence ID" value="MBB3186058.1"/>
    <property type="molecule type" value="Genomic_DNA"/>
</dbReference>
<dbReference type="AlphaFoldDB" id="A0A7W5DPS7"/>
<feature type="domain" description="Hemerythrin-like" evidence="1">
    <location>
        <begin position="79"/>
        <end position="219"/>
    </location>
</feature>
<gene>
    <name evidence="2" type="ORF">FHX64_000221</name>
</gene>
<evidence type="ECO:0000313" key="2">
    <source>
        <dbReference type="EMBL" id="MBB3186058.1"/>
    </source>
</evidence>
<reference evidence="2 3" key="1">
    <citation type="submission" date="2020-08" db="EMBL/GenBank/DDBJ databases">
        <title>Genomic Encyclopedia of Type Strains, Phase IV (KMG-IV): sequencing the most valuable type-strain genomes for metagenomic binning, comparative biology and taxonomic classification.</title>
        <authorList>
            <person name="Goeker M."/>
        </authorList>
    </citation>
    <scope>NUCLEOTIDE SEQUENCE [LARGE SCALE GENOMIC DNA]</scope>
    <source>
        <strain evidence="2 3">DSM 27471</strain>
    </source>
</reference>
<dbReference type="InterPro" id="IPR012312">
    <property type="entry name" value="Hemerythrin-like"/>
</dbReference>
<sequence>MKPLCKADDTFWELIVAEPEILLVMNRFGLSLGVGDKTIHEVCQEKHIDENTFLAISNLTIHDDEDYTISPEHISLKTLTDYLINAHDYFFNFRYPAIRQKLIAAIDRSDEQFYALMLRYFDEYVHELQMHTDFEEKTIFSHIIPAQDVADASHMPIGNLHRWHEQINLKMNEIKNIIIKYFPPNEDASALNLAVYDLFACEEEFNIHCRIEDLLLTPAILANESKAKKKR</sequence>
<accession>A0A7W5DPS7</accession>
<dbReference type="Pfam" id="PF01814">
    <property type="entry name" value="Hemerythrin"/>
    <property type="match status" value="1"/>
</dbReference>
<dbReference type="Proteomes" id="UP000544222">
    <property type="component" value="Unassembled WGS sequence"/>
</dbReference>
<comment type="caution">
    <text evidence="2">The sequence shown here is derived from an EMBL/GenBank/DDBJ whole genome shotgun (WGS) entry which is preliminary data.</text>
</comment>
<evidence type="ECO:0000313" key="3">
    <source>
        <dbReference type="Proteomes" id="UP000544222"/>
    </source>
</evidence>
<protein>
    <submittedName>
        <fullName evidence="2">Regulator of cell morphogenesis and NO signaling</fullName>
    </submittedName>
</protein>
<name>A0A7W5DPS7_9PORP</name>
<dbReference type="RefSeq" id="WP_183411984.1">
    <property type="nucleotide sequence ID" value="NZ_JACHYB010000001.1"/>
</dbReference>
<organism evidence="2 3">
    <name type="scientific">Microbacter margulisiae</name>
    <dbReference type="NCBI Taxonomy" id="1350067"/>
    <lineage>
        <taxon>Bacteria</taxon>
        <taxon>Pseudomonadati</taxon>
        <taxon>Bacteroidota</taxon>
        <taxon>Bacteroidia</taxon>
        <taxon>Bacteroidales</taxon>
        <taxon>Porphyromonadaceae</taxon>
        <taxon>Microbacter</taxon>
    </lineage>
</organism>
<evidence type="ECO:0000259" key="1">
    <source>
        <dbReference type="Pfam" id="PF01814"/>
    </source>
</evidence>